<protein>
    <submittedName>
        <fullName evidence="2">Uncharacterized protein</fullName>
    </submittedName>
</protein>
<evidence type="ECO:0000313" key="3">
    <source>
        <dbReference type="Proteomes" id="UP001597417"/>
    </source>
</evidence>
<evidence type="ECO:0000256" key="1">
    <source>
        <dbReference type="SAM" id="Phobius"/>
    </source>
</evidence>
<feature type="transmembrane region" description="Helical" evidence="1">
    <location>
        <begin position="22"/>
        <end position="55"/>
    </location>
</feature>
<keyword evidence="1" id="KW-0812">Transmembrane</keyword>
<reference evidence="3" key="1">
    <citation type="journal article" date="2019" name="Int. J. Syst. Evol. Microbiol.">
        <title>The Global Catalogue of Microorganisms (GCM) 10K type strain sequencing project: providing services to taxonomists for standard genome sequencing and annotation.</title>
        <authorList>
            <consortium name="The Broad Institute Genomics Platform"/>
            <consortium name="The Broad Institute Genome Sequencing Center for Infectious Disease"/>
            <person name="Wu L."/>
            <person name="Ma J."/>
        </authorList>
    </citation>
    <scope>NUCLEOTIDE SEQUENCE [LARGE SCALE GENOMIC DNA]</scope>
    <source>
        <strain evidence="3">CGMCC 4.7645</strain>
    </source>
</reference>
<dbReference type="RefSeq" id="WP_378266640.1">
    <property type="nucleotide sequence ID" value="NZ_JBHUKR010000009.1"/>
</dbReference>
<feature type="transmembrane region" description="Helical" evidence="1">
    <location>
        <begin position="75"/>
        <end position="95"/>
    </location>
</feature>
<sequence length="96" mass="10109">MVANKVSAGTGSDVRTFVSAALLTYVVGVLTLNGVILLDTGGAFLGLIVALFTVLGWRKHHGKKIFPRDIPVRSVILLAVVDIALTVLAVVLFHAT</sequence>
<keyword evidence="3" id="KW-1185">Reference proteome</keyword>
<dbReference type="EMBL" id="JBHUKR010000009">
    <property type="protein sequence ID" value="MFD2418627.1"/>
    <property type="molecule type" value="Genomic_DNA"/>
</dbReference>
<evidence type="ECO:0000313" key="2">
    <source>
        <dbReference type="EMBL" id="MFD2418627.1"/>
    </source>
</evidence>
<name>A0ABW5FXS6_9PSEU</name>
<proteinExistence type="predicted"/>
<keyword evidence="1" id="KW-0472">Membrane</keyword>
<gene>
    <name evidence="2" type="ORF">ACFSXZ_20085</name>
</gene>
<dbReference type="Proteomes" id="UP001597417">
    <property type="component" value="Unassembled WGS sequence"/>
</dbReference>
<organism evidence="2 3">
    <name type="scientific">Amycolatopsis pigmentata</name>
    <dbReference type="NCBI Taxonomy" id="450801"/>
    <lineage>
        <taxon>Bacteria</taxon>
        <taxon>Bacillati</taxon>
        <taxon>Actinomycetota</taxon>
        <taxon>Actinomycetes</taxon>
        <taxon>Pseudonocardiales</taxon>
        <taxon>Pseudonocardiaceae</taxon>
        <taxon>Amycolatopsis</taxon>
    </lineage>
</organism>
<accession>A0ABW5FXS6</accession>
<keyword evidence="1" id="KW-1133">Transmembrane helix</keyword>
<comment type="caution">
    <text evidence="2">The sequence shown here is derived from an EMBL/GenBank/DDBJ whole genome shotgun (WGS) entry which is preliminary data.</text>
</comment>